<keyword evidence="2" id="KW-0808">Transferase</keyword>
<dbReference type="InterPro" id="IPR000123">
    <property type="entry name" value="Reverse_transcriptase_msDNA"/>
</dbReference>
<name>A0A8I2BW10_XANMN</name>
<dbReference type="GO" id="GO:0051607">
    <property type="term" value="P:defense response to virus"/>
    <property type="evidence" value="ECO:0007669"/>
    <property type="project" value="UniProtKB-KW"/>
</dbReference>
<organism evidence="11 12">
    <name type="scientific">Xanthomonas manihotis</name>
    <dbReference type="NCBI Taxonomy" id="43353"/>
    <lineage>
        <taxon>Bacteria</taxon>
        <taxon>Pseudomonadati</taxon>
        <taxon>Pseudomonadota</taxon>
        <taxon>Gammaproteobacteria</taxon>
        <taxon>Lysobacterales</taxon>
        <taxon>Lysobacteraceae</taxon>
        <taxon>Xanthomonas</taxon>
    </lineage>
</organism>
<evidence type="ECO:0000256" key="4">
    <source>
        <dbReference type="ARBA" id="ARBA00022723"/>
    </source>
</evidence>
<evidence type="ECO:0000256" key="3">
    <source>
        <dbReference type="ARBA" id="ARBA00022695"/>
    </source>
</evidence>
<keyword evidence="6 11" id="KW-0695">RNA-directed DNA polymerase</keyword>
<feature type="domain" description="Reverse transcriptase" evidence="10">
    <location>
        <begin position="26"/>
        <end position="261"/>
    </location>
</feature>
<dbReference type="AlphaFoldDB" id="A0A8I2BW10"/>
<dbReference type="EC" id="2.7.7.49" evidence="1"/>
<dbReference type="GO" id="GO:0046872">
    <property type="term" value="F:metal ion binding"/>
    <property type="evidence" value="ECO:0007669"/>
    <property type="project" value="UniProtKB-KW"/>
</dbReference>
<accession>A0A8I2BW10</accession>
<evidence type="ECO:0000256" key="7">
    <source>
        <dbReference type="ARBA" id="ARBA00023118"/>
    </source>
</evidence>
<keyword evidence="4" id="KW-0479">Metal-binding</keyword>
<evidence type="ECO:0000256" key="6">
    <source>
        <dbReference type="ARBA" id="ARBA00022918"/>
    </source>
</evidence>
<keyword evidence="11" id="KW-0255">Endonuclease</keyword>
<dbReference type="GO" id="GO:0003964">
    <property type="term" value="F:RNA-directed DNA polymerase activity"/>
    <property type="evidence" value="ECO:0007669"/>
    <property type="project" value="UniProtKB-KW"/>
</dbReference>
<gene>
    <name evidence="11" type="ORF">J7405_21050</name>
</gene>
<dbReference type="InterPro" id="IPR043502">
    <property type="entry name" value="DNA/RNA_pol_sf"/>
</dbReference>
<keyword evidence="5" id="KW-0460">Magnesium</keyword>
<dbReference type="CDD" id="cd03487">
    <property type="entry name" value="RT_Bac_retron_II"/>
    <property type="match status" value="1"/>
</dbReference>
<dbReference type="SUPFAM" id="SSF56672">
    <property type="entry name" value="DNA/RNA polymerases"/>
    <property type="match status" value="1"/>
</dbReference>
<keyword evidence="11" id="KW-0378">Hydrolase</keyword>
<dbReference type="Pfam" id="PF00078">
    <property type="entry name" value="RVT_1"/>
    <property type="match status" value="1"/>
</dbReference>
<comment type="similarity">
    <text evidence="8">Belongs to the bacterial reverse transcriptase family.</text>
</comment>
<dbReference type="GO" id="GO:0004519">
    <property type="term" value="F:endonuclease activity"/>
    <property type="evidence" value="ECO:0007669"/>
    <property type="project" value="UniProtKB-KW"/>
</dbReference>
<protein>
    <recommendedName>
        <fullName evidence="1">RNA-directed DNA polymerase</fullName>
        <ecNumber evidence="1">2.7.7.49</ecNumber>
    </recommendedName>
</protein>
<dbReference type="PROSITE" id="PS50878">
    <property type="entry name" value="RT_POL"/>
    <property type="match status" value="1"/>
</dbReference>
<dbReference type="EMBL" id="JAGHXW010000094">
    <property type="protein sequence ID" value="MBO9761984.1"/>
    <property type="molecule type" value="Genomic_DNA"/>
</dbReference>
<evidence type="ECO:0000313" key="12">
    <source>
        <dbReference type="Proteomes" id="UP000668572"/>
    </source>
</evidence>
<dbReference type="RefSeq" id="WP_017165195.1">
    <property type="nucleotide sequence ID" value="NZ_JAGHXV010000089.1"/>
</dbReference>
<dbReference type="GO" id="GO:0003723">
    <property type="term" value="F:RNA binding"/>
    <property type="evidence" value="ECO:0007669"/>
    <property type="project" value="InterPro"/>
</dbReference>
<sequence length="562" mass="62582">MSELAKLKACTTIGELARLLGFQAKTLGYIAWGTPSAAKYSTFNIPKRSGGKRTIHAPSPQLKLAQGKLSTLLQACEKEIEEDLGVKRTVAHGFKLGRSILTNADVHRRQRYVLNFDLSDFFGTINFGRVRGFLIGNRNFRLHPDVATLIAQIACHEDMLPQGAPTSPVISNLIGNILDVRLSKMARAHGCAYSRYADDITMSTSQPDFPNGIATKVDSASKWALAKEVEQAVAACGFRINHAKTRLLHRRSRQDVTGIVVNRHVNVNTDYRRAVRAMVNNLCSTGTYHREKSIVVADDTTMVSVDGTRPQLEGMLGFLLQVERYRQSDELPPPTLSSTELLLHRFLFFTTFASNDKPVILFEGKTDNIYISAAIRRLGASYPLLMTPGSKDLLVKLLPHTKTRERIFSLTGGDSPLTSFIASYRENYRRIKAPKGAKPVIVIFDNDKGSNAVIAAIKKHYKLDMPNGTQYLRVYDNLYILLTSIKDPTANHCIEHFFSASTLAKTLSGKKLSLSNKKLKDDEYGKAWFAEKIVKPYYKDIDFSGFSGILDPISEIIQNHAP</sequence>
<dbReference type="PANTHER" id="PTHR34047">
    <property type="entry name" value="NUCLEAR INTRON MATURASE 1, MITOCHONDRIAL-RELATED"/>
    <property type="match status" value="1"/>
</dbReference>
<dbReference type="InterPro" id="IPR053543">
    <property type="entry name" value="Bacterial_RT"/>
</dbReference>
<dbReference type="InterPro" id="IPR051083">
    <property type="entry name" value="GrpII_Intron_Splice-Mob/Def"/>
</dbReference>
<evidence type="ECO:0000256" key="1">
    <source>
        <dbReference type="ARBA" id="ARBA00012493"/>
    </source>
</evidence>
<dbReference type="NCBIfam" id="NF038237">
    <property type="entry name" value="retron_Ec67_fus"/>
    <property type="match status" value="1"/>
</dbReference>
<comment type="caution">
    <text evidence="11">The sequence shown here is derived from an EMBL/GenBank/DDBJ whole genome shotgun (WGS) entry which is preliminary data.</text>
</comment>
<proteinExistence type="inferred from homology"/>
<dbReference type="PANTHER" id="PTHR34047:SF7">
    <property type="entry name" value="RNA-DIRECTED DNA POLYMERASE"/>
    <property type="match status" value="1"/>
</dbReference>
<evidence type="ECO:0000256" key="8">
    <source>
        <dbReference type="ARBA" id="ARBA00034120"/>
    </source>
</evidence>
<keyword evidence="11" id="KW-0540">Nuclease</keyword>
<evidence type="ECO:0000259" key="10">
    <source>
        <dbReference type="PROSITE" id="PS50878"/>
    </source>
</evidence>
<keyword evidence="3" id="KW-0548">Nucleotidyltransferase</keyword>
<evidence type="ECO:0000256" key="9">
    <source>
        <dbReference type="ARBA" id="ARBA00048173"/>
    </source>
</evidence>
<dbReference type="PRINTS" id="PR00866">
    <property type="entry name" value="RNADNAPOLMS"/>
</dbReference>
<evidence type="ECO:0000256" key="2">
    <source>
        <dbReference type="ARBA" id="ARBA00022679"/>
    </source>
</evidence>
<dbReference type="InterPro" id="IPR000477">
    <property type="entry name" value="RT_dom"/>
</dbReference>
<evidence type="ECO:0000313" key="11">
    <source>
        <dbReference type="EMBL" id="MBO9761984.1"/>
    </source>
</evidence>
<evidence type="ECO:0000256" key="5">
    <source>
        <dbReference type="ARBA" id="ARBA00022842"/>
    </source>
</evidence>
<keyword evidence="7" id="KW-0051">Antiviral defense</keyword>
<reference evidence="11" key="1">
    <citation type="submission" date="2021-03" db="EMBL/GenBank/DDBJ databases">
        <title>Molecular characterization of Xanthomonas species pathogenic on Araceae and the development of a triplex TaqMan assay for detection of X. phaseoli pv. dieffenbachiae.</title>
        <authorList>
            <person name="Van Der Wolf J."/>
            <person name="Krijger M."/>
            <person name="Mendes O."/>
            <person name="Brankovics B."/>
            <person name="Bonants P."/>
            <person name="Meekes E."/>
        </authorList>
    </citation>
    <scope>NUCLEOTIDE SEQUENCE</scope>
    <source>
        <strain evidence="11">NBC1264</strain>
    </source>
</reference>
<comment type="catalytic activity">
    <reaction evidence="9">
        <text>DNA(n) + a 2'-deoxyribonucleoside 5'-triphosphate = DNA(n+1) + diphosphate</text>
        <dbReference type="Rhea" id="RHEA:22508"/>
        <dbReference type="Rhea" id="RHEA-COMP:17339"/>
        <dbReference type="Rhea" id="RHEA-COMP:17340"/>
        <dbReference type="ChEBI" id="CHEBI:33019"/>
        <dbReference type="ChEBI" id="CHEBI:61560"/>
        <dbReference type="ChEBI" id="CHEBI:173112"/>
        <dbReference type="EC" id="2.7.7.49"/>
    </reaction>
</comment>
<dbReference type="Proteomes" id="UP000668572">
    <property type="component" value="Unassembled WGS sequence"/>
</dbReference>